<comment type="caution">
    <text evidence="3">The sequence shown here is derived from an EMBL/GenBank/DDBJ whole genome shotgun (WGS) entry which is preliminary data.</text>
</comment>
<dbReference type="PRINTS" id="PR01217">
    <property type="entry name" value="PRICHEXTENSN"/>
</dbReference>
<dbReference type="Pfam" id="PF11327">
    <property type="entry name" value="Egh16-like"/>
    <property type="match status" value="1"/>
</dbReference>
<feature type="chain" id="PRO_5043384669" evidence="2">
    <location>
        <begin position="21"/>
        <end position="441"/>
    </location>
</feature>
<dbReference type="AlphaFoldDB" id="A0AAV9X0B5"/>
<dbReference type="PANTHER" id="PTHR34618:SF1">
    <property type="entry name" value="SECRETED PROTEIN"/>
    <property type="match status" value="1"/>
</dbReference>
<evidence type="ECO:0000256" key="1">
    <source>
        <dbReference type="SAM" id="MobiDB-lite"/>
    </source>
</evidence>
<feature type="compositionally biased region" description="Pro residues" evidence="1">
    <location>
        <begin position="284"/>
        <end position="318"/>
    </location>
</feature>
<dbReference type="PANTHER" id="PTHR34618">
    <property type="entry name" value="SURFACE PROTEIN MAS1, PUTATIVE-RELATED"/>
    <property type="match status" value="1"/>
</dbReference>
<feature type="signal peptide" evidence="2">
    <location>
        <begin position="1"/>
        <end position="20"/>
    </location>
</feature>
<dbReference type="EMBL" id="JAVHJO010000013">
    <property type="protein sequence ID" value="KAK6530347.1"/>
    <property type="molecule type" value="Genomic_DNA"/>
</dbReference>
<evidence type="ECO:0000256" key="2">
    <source>
        <dbReference type="SAM" id="SignalP"/>
    </source>
</evidence>
<feature type="compositionally biased region" description="Low complexity" evidence="1">
    <location>
        <begin position="324"/>
        <end position="348"/>
    </location>
</feature>
<keyword evidence="4" id="KW-1185">Reference proteome</keyword>
<organism evidence="3 4">
    <name type="scientific">Orbilia ellipsospora</name>
    <dbReference type="NCBI Taxonomy" id="2528407"/>
    <lineage>
        <taxon>Eukaryota</taxon>
        <taxon>Fungi</taxon>
        <taxon>Dikarya</taxon>
        <taxon>Ascomycota</taxon>
        <taxon>Pezizomycotina</taxon>
        <taxon>Orbiliomycetes</taxon>
        <taxon>Orbiliales</taxon>
        <taxon>Orbiliaceae</taxon>
        <taxon>Orbilia</taxon>
    </lineage>
</organism>
<dbReference type="InterPro" id="IPR021476">
    <property type="entry name" value="Egh16-like"/>
</dbReference>
<feature type="compositionally biased region" description="Low complexity" evidence="1">
    <location>
        <begin position="398"/>
        <end position="413"/>
    </location>
</feature>
<dbReference type="Proteomes" id="UP001365542">
    <property type="component" value="Unassembled WGS sequence"/>
</dbReference>
<evidence type="ECO:0000313" key="3">
    <source>
        <dbReference type="EMBL" id="KAK6530347.1"/>
    </source>
</evidence>
<proteinExistence type="predicted"/>
<evidence type="ECO:0000313" key="4">
    <source>
        <dbReference type="Proteomes" id="UP001365542"/>
    </source>
</evidence>
<accession>A0AAV9X0B5</accession>
<reference evidence="3 4" key="1">
    <citation type="submission" date="2019-10" db="EMBL/GenBank/DDBJ databases">
        <authorList>
            <person name="Palmer J.M."/>
        </authorList>
    </citation>
    <scope>NUCLEOTIDE SEQUENCE [LARGE SCALE GENOMIC DNA]</scope>
    <source>
        <strain evidence="3 4">TWF694</strain>
    </source>
</reference>
<name>A0AAV9X0B5_9PEZI</name>
<keyword evidence="2" id="KW-0732">Signal</keyword>
<sequence>MHLNLATIAVILISAQEASAHVRFILSYGNKNPKVKGRAIGHLDQFAPKSYGSAQYPAQWDVAVFSDPTVPSCCESPYQHIKRKYVAQGCGTTLQSIADYYTKTVPNQFSPPRFKTMQDVMWRHRNYQWFQKPGISPAGYLQTKVLAARQAAQGLMAAATPGGWVEITTYQVNDDGGGPFRCRIDESGTGSHFGTWINPVKNPPGAQKWYSVNSATNGKSSVIRVNIPKNVKCRGAYGKYKGVCILRCENFAKNGPFGGCVPFNIVYPTPKPKPVTPTVTPVKPTLPPTKTPVRPPVRPPVKSPVKPPVDPTAKPPVNPQTQESTASPTSPAGTPTPAPTSASESASTDSIEVPTPSTIDTAAPQPTPDYGDAGFDVGGDNAPEGSYGGGTDKEIDSNTESITNTTTPDTDTPAENSDTTTTEAKKRDTLRRRAGSAFLLD</sequence>
<feature type="region of interest" description="Disordered" evidence="1">
    <location>
        <begin position="271"/>
        <end position="441"/>
    </location>
</feature>
<gene>
    <name evidence="3" type="ORF">TWF694_003703</name>
</gene>
<protein>
    <submittedName>
        <fullName evidence="3">Uncharacterized protein</fullName>
    </submittedName>
</protein>